<dbReference type="Gene3D" id="3.55.40.20">
    <property type="entry name" value="Iron/manganese superoxide dismutase, C-terminal domain"/>
    <property type="match status" value="1"/>
</dbReference>
<evidence type="ECO:0000313" key="7">
    <source>
        <dbReference type="Proteomes" id="UP000298324"/>
    </source>
</evidence>
<dbReference type="SUPFAM" id="SSF54719">
    <property type="entry name" value="Fe,Mn superoxide dismutase (SOD), C-terminal domain"/>
    <property type="match status" value="1"/>
</dbReference>
<evidence type="ECO:0000256" key="2">
    <source>
        <dbReference type="ARBA" id="ARBA00012682"/>
    </source>
</evidence>
<dbReference type="GO" id="GO:0046872">
    <property type="term" value="F:metal ion binding"/>
    <property type="evidence" value="ECO:0007669"/>
    <property type="project" value="UniProtKB-KW"/>
</dbReference>
<evidence type="ECO:0000256" key="4">
    <source>
        <dbReference type="ARBA" id="ARBA00023002"/>
    </source>
</evidence>
<dbReference type="InterPro" id="IPR036314">
    <property type="entry name" value="SOD_C_sf"/>
</dbReference>
<keyword evidence="4 6" id="KW-0560">Oxidoreductase</keyword>
<dbReference type="PANTHER" id="PTHR11404:SF6">
    <property type="entry name" value="SUPEROXIDE DISMUTASE [MN], MITOCHONDRIAL"/>
    <property type="match status" value="1"/>
</dbReference>
<evidence type="ECO:0000313" key="6">
    <source>
        <dbReference type="EMBL" id="TEB07553.1"/>
    </source>
</evidence>
<dbReference type="InterPro" id="IPR050265">
    <property type="entry name" value="Fe/Mn_Superoxide_Dismutase"/>
</dbReference>
<comment type="caution">
    <text evidence="6">The sequence shown here is derived from an EMBL/GenBank/DDBJ whole genome shotgun (WGS) entry which is preliminary data.</text>
</comment>
<evidence type="ECO:0000256" key="1">
    <source>
        <dbReference type="ARBA" id="ARBA00008714"/>
    </source>
</evidence>
<accession>A0A4Y7RFJ5</accession>
<dbReference type="RefSeq" id="WP_190239413.1">
    <property type="nucleotide sequence ID" value="NZ_QFGA01000001.1"/>
</dbReference>
<feature type="domain" description="Manganese/iron superoxide dismutase C-terminal" evidence="5">
    <location>
        <begin position="87"/>
        <end position="184"/>
    </location>
</feature>
<name>A0A4Y7RFJ5_9FIRM</name>
<dbReference type="Pfam" id="PF02777">
    <property type="entry name" value="Sod_Fe_C"/>
    <property type="match status" value="1"/>
</dbReference>
<dbReference type="InterPro" id="IPR019832">
    <property type="entry name" value="Mn/Fe_SOD_C"/>
</dbReference>
<dbReference type="EC" id="1.15.1.1" evidence="2"/>
<dbReference type="GO" id="GO:0004784">
    <property type="term" value="F:superoxide dismutase activity"/>
    <property type="evidence" value="ECO:0007669"/>
    <property type="project" value="UniProtKB-EC"/>
</dbReference>
<reference evidence="6 7" key="1">
    <citation type="journal article" date="2018" name="Environ. Microbiol.">
        <title>Novel energy conservation strategies and behaviour of Pelotomaculum schinkii driving syntrophic propionate catabolism.</title>
        <authorList>
            <person name="Hidalgo-Ahumada C.A.P."/>
            <person name="Nobu M.K."/>
            <person name="Narihiro T."/>
            <person name="Tamaki H."/>
            <person name="Liu W.T."/>
            <person name="Kamagata Y."/>
            <person name="Stams A.J.M."/>
            <person name="Imachi H."/>
            <person name="Sousa D.Z."/>
        </authorList>
    </citation>
    <scope>NUCLEOTIDE SEQUENCE [LARGE SCALE GENOMIC DNA]</scope>
    <source>
        <strain evidence="6 7">HH</strain>
    </source>
</reference>
<dbReference type="PANTHER" id="PTHR11404">
    <property type="entry name" value="SUPEROXIDE DISMUTASE 2"/>
    <property type="match status" value="1"/>
</dbReference>
<evidence type="ECO:0000259" key="5">
    <source>
        <dbReference type="Pfam" id="PF02777"/>
    </source>
</evidence>
<evidence type="ECO:0000256" key="3">
    <source>
        <dbReference type="ARBA" id="ARBA00022723"/>
    </source>
</evidence>
<dbReference type="EMBL" id="QFGA01000001">
    <property type="protein sequence ID" value="TEB07553.1"/>
    <property type="molecule type" value="Genomic_DNA"/>
</dbReference>
<sequence>MRFGGNTNDPPKFSKEQLEEHNRLYPEVHAAKLKEIEARLIRADTTCVDPTYCPLRSLKKEQAYALNSVRLHDLYFGNIGNEDSQPSAEVMSLLERDFGSKQEWEKQFAGLARCSRGWVVLGFDLKDGVLRNFFADDHSEGVWSVLPLLVLDVYEHAYCKVFSTRDDYVDSFLKLVRWEAVNRRLKAVKEFYQSIAAIL</sequence>
<protein>
    <recommendedName>
        <fullName evidence="2">superoxide dismutase</fullName>
        <ecNumber evidence="2">1.15.1.1</ecNumber>
    </recommendedName>
</protein>
<keyword evidence="7" id="KW-1185">Reference proteome</keyword>
<dbReference type="AlphaFoldDB" id="A0A4Y7RFJ5"/>
<organism evidence="6 7">
    <name type="scientific">Pelotomaculum schinkii</name>
    <dbReference type="NCBI Taxonomy" id="78350"/>
    <lineage>
        <taxon>Bacteria</taxon>
        <taxon>Bacillati</taxon>
        <taxon>Bacillota</taxon>
        <taxon>Clostridia</taxon>
        <taxon>Eubacteriales</taxon>
        <taxon>Desulfotomaculaceae</taxon>
        <taxon>Pelotomaculum</taxon>
    </lineage>
</organism>
<comment type="similarity">
    <text evidence="1">Belongs to the iron/manganese superoxide dismutase family.</text>
</comment>
<gene>
    <name evidence="6" type="primary">chrC</name>
    <name evidence="6" type="ORF">Psch_01108</name>
</gene>
<dbReference type="Proteomes" id="UP000298324">
    <property type="component" value="Unassembled WGS sequence"/>
</dbReference>
<proteinExistence type="inferred from homology"/>
<keyword evidence="3" id="KW-0479">Metal-binding</keyword>